<accession>A0A316U9F2</accession>
<feature type="domain" description="Photolyase/cryptochrome alpha/beta" evidence="8">
    <location>
        <begin position="16"/>
        <end position="160"/>
    </location>
</feature>
<dbReference type="GeneID" id="37012022"/>
<keyword evidence="4 6" id="KW-0274">FAD</keyword>
<dbReference type="Pfam" id="PF00875">
    <property type="entry name" value="DNA_photolyase"/>
    <property type="match status" value="1"/>
</dbReference>
<dbReference type="InterPro" id="IPR005101">
    <property type="entry name" value="Cryptochr/Photolyase_FAD-bd"/>
</dbReference>
<dbReference type="InterPro" id="IPR006050">
    <property type="entry name" value="DNA_photolyase_N"/>
</dbReference>
<dbReference type="Gene3D" id="1.25.40.80">
    <property type="match status" value="1"/>
</dbReference>
<comment type="cofactor">
    <cofactor evidence="6">
        <name>FAD</name>
        <dbReference type="ChEBI" id="CHEBI:57692"/>
    </cofactor>
    <text evidence="6">Binds 1 FAD per subunit.</text>
</comment>
<dbReference type="OrthoDB" id="435881at2759"/>
<feature type="binding site" evidence="6">
    <location>
        <position position="345"/>
    </location>
    <ligand>
        <name>FAD</name>
        <dbReference type="ChEBI" id="CHEBI:57692"/>
    </ligand>
</feature>
<evidence type="ECO:0000259" key="8">
    <source>
        <dbReference type="PROSITE" id="PS51645"/>
    </source>
</evidence>
<dbReference type="AlphaFoldDB" id="A0A316U9F2"/>
<evidence type="ECO:0000256" key="4">
    <source>
        <dbReference type="ARBA" id="ARBA00022827"/>
    </source>
</evidence>
<sequence length="545" mass="62130">MKKHGECKSPPSEGGNVLYVMGMKSLRIEDNRGIAHASHLAQERKKAGGKGAGNLIVIFFISPTDWKMHDRGPRRIDFVLRNLREIKKQLDELNIPLMVYTSPSRKDMPKTLIDFAKQWDVKEIVGNVEYEVDECWRDVAILKAAGEAGLYATFLEDTYVVPAFHLETKTGHQYAVFSPWNRAWTAHIEKNMHLIDESPSPEANDKGIRTGKLGNLFDRQGEGFGIPEYVEGYECKDAEYMRKLWPAGSHSARKVLSNFVRGKGGESAFEDRASELGHKQVAPDSKDSRLNRYGIGRNLCSENGTSRLSPYLAAGVISPRACLRATMEVDKNKFKVGRSTGTETWNTEISFRDFYAHVLAAFPRVCMNHFFVQKYERVCWEYDDSLFQAWTEGRTGYPLVDAAMRQASQQGYMHNRGRMTVASFLSKHLMLDWRKGERWFNQNLIDQDFASNNAGWAWSSSCGVDPQPYFRIFNPTSQSEKCDPKGEYIKHYVPELRSLEGAAVHNPFERLSKGEFEKLGYPKPIVVHKEARERALRRFKEPGST</sequence>
<dbReference type="PROSITE" id="PS51645">
    <property type="entry name" value="PHR_CRY_ALPHA_BETA"/>
    <property type="match status" value="1"/>
</dbReference>
<evidence type="ECO:0000256" key="2">
    <source>
        <dbReference type="ARBA" id="ARBA00005862"/>
    </source>
</evidence>
<dbReference type="Pfam" id="PF03441">
    <property type="entry name" value="FAD_binding_7"/>
    <property type="match status" value="1"/>
</dbReference>
<keyword evidence="5" id="KW-0157">Chromophore</keyword>
<dbReference type="GO" id="GO:0003904">
    <property type="term" value="F:deoxyribodipyrimidine photo-lyase activity"/>
    <property type="evidence" value="ECO:0007669"/>
    <property type="project" value="TreeGrafter"/>
</dbReference>
<dbReference type="GO" id="GO:0071949">
    <property type="term" value="F:FAD binding"/>
    <property type="evidence" value="ECO:0007669"/>
    <property type="project" value="TreeGrafter"/>
</dbReference>
<proteinExistence type="inferred from homology"/>
<dbReference type="PANTHER" id="PTHR11455">
    <property type="entry name" value="CRYPTOCHROME"/>
    <property type="match status" value="1"/>
</dbReference>
<keyword evidence="10" id="KW-1185">Reference proteome</keyword>
<name>A0A316U9F2_9BASI</name>
<dbReference type="Proteomes" id="UP000245942">
    <property type="component" value="Unassembled WGS sequence"/>
</dbReference>
<dbReference type="GO" id="GO:0032922">
    <property type="term" value="P:circadian regulation of gene expression"/>
    <property type="evidence" value="ECO:0007669"/>
    <property type="project" value="TreeGrafter"/>
</dbReference>
<dbReference type="InterPro" id="IPR014729">
    <property type="entry name" value="Rossmann-like_a/b/a_fold"/>
</dbReference>
<evidence type="ECO:0000256" key="5">
    <source>
        <dbReference type="ARBA" id="ARBA00022991"/>
    </source>
</evidence>
<feature type="binding site" evidence="6">
    <location>
        <begin position="305"/>
        <end position="309"/>
    </location>
    <ligand>
        <name>FAD</name>
        <dbReference type="ChEBI" id="CHEBI:57692"/>
    </ligand>
</feature>
<gene>
    <name evidence="9" type="ORF">BCV69DRAFT_248331</name>
</gene>
<protein>
    <recommendedName>
        <fullName evidence="8">Photolyase/cryptochrome alpha/beta domain-containing protein</fullName>
    </recommendedName>
</protein>
<evidence type="ECO:0000256" key="3">
    <source>
        <dbReference type="ARBA" id="ARBA00022630"/>
    </source>
</evidence>
<dbReference type="STRING" id="1684307.A0A316U9F2"/>
<organism evidence="9 10">
    <name type="scientific">Pseudomicrostroma glucosiphilum</name>
    <dbReference type="NCBI Taxonomy" id="1684307"/>
    <lineage>
        <taxon>Eukaryota</taxon>
        <taxon>Fungi</taxon>
        <taxon>Dikarya</taxon>
        <taxon>Basidiomycota</taxon>
        <taxon>Ustilaginomycotina</taxon>
        <taxon>Exobasidiomycetes</taxon>
        <taxon>Microstromatales</taxon>
        <taxon>Microstromatales incertae sedis</taxon>
        <taxon>Pseudomicrostroma</taxon>
    </lineage>
</organism>
<feature type="site" description="Electron transfer via tryptophanyl radical" evidence="7">
    <location>
        <position position="380"/>
    </location>
</feature>
<evidence type="ECO:0000313" key="9">
    <source>
        <dbReference type="EMBL" id="PWN21013.1"/>
    </source>
</evidence>
<keyword evidence="3 6" id="KW-0285">Flavoprotein</keyword>
<dbReference type="GO" id="GO:0006139">
    <property type="term" value="P:nucleobase-containing compound metabolic process"/>
    <property type="evidence" value="ECO:0007669"/>
    <property type="project" value="UniProtKB-ARBA"/>
</dbReference>
<reference evidence="9 10" key="1">
    <citation type="journal article" date="2018" name="Mol. Biol. Evol.">
        <title>Broad Genomic Sampling Reveals a Smut Pathogenic Ancestry of the Fungal Clade Ustilaginomycotina.</title>
        <authorList>
            <person name="Kijpornyongpan T."/>
            <person name="Mondo S.J."/>
            <person name="Barry K."/>
            <person name="Sandor L."/>
            <person name="Lee J."/>
            <person name="Lipzen A."/>
            <person name="Pangilinan J."/>
            <person name="LaButti K."/>
            <person name="Hainaut M."/>
            <person name="Henrissat B."/>
            <person name="Grigoriev I.V."/>
            <person name="Spatafora J.W."/>
            <person name="Aime M.C."/>
        </authorList>
    </citation>
    <scope>NUCLEOTIDE SEQUENCE [LARGE SCALE GENOMIC DNA]</scope>
    <source>
        <strain evidence="9 10">MCA 4718</strain>
    </source>
</reference>
<feature type="binding site" evidence="6">
    <location>
        <begin position="446"/>
        <end position="448"/>
    </location>
    <ligand>
        <name>FAD</name>
        <dbReference type="ChEBI" id="CHEBI:57692"/>
    </ligand>
</feature>
<comment type="similarity">
    <text evidence="2">Belongs to the DNA photolyase class-1 family.</text>
</comment>
<dbReference type="InterPro" id="IPR036155">
    <property type="entry name" value="Crypto/Photolyase_N_sf"/>
</dbReference>
<dbReference type="GO" id="GO:0003677">
    <property type="term" value="F:DNA binding"/>
    <property type="evidence" value="ECO:0007669"/>
    <property type="project" value="TreeGrafter"/>
</dbReference>
<dbReference type="SUPFAM" id="SSF48173">
    <property type="entry name" value="Cryptochrome/photolyase FAD-binding domain"/>
    <property type="match status" value="1"/>
</dbReference>
<evidence type="ECO:0000256" key="6">
    <source>
        <dbReference type="PIRSR" id="PIRSR602081-1"/>
    </source>
</evidence>
<dbReference type="PANTHER" id="PTHR11455:SF18">
    <property type="entry name" value="SI:CH1073-390K14.1"/>
    <property type="match status" value="1"/>
</dbReference>
<dbReference type="FunFam" id="1.10.579.10:FF:000003">
    <property type="entry name" value="Deoxyribodipyrimidine photo-lyase"/>
    <property type="match status" value="1"/>
</dbReference>
<dbReference type="SUPFAM" id="SSF52425">
    <property type="entry name" value="Cryptochrome/photolyase, N-terminal domain"/>
    <property type="match status" value="1"/>
</dbReference>
<dbReference type="InterPro" id="IPR002081">
    <property type="entry name" value="Cryptochrome/DNA_photolyase_1"/>
</dbReference>
<dbReference type="EMBL" id="KZ819326">
    <property type="protein sequence ID" value="PWN21013.1"/>
    <property type="molecule type" value="Genomic_DNA"/>
</dbReference>
<evidence type="ECO:0000256" key="7">
    <source>
        <dbReference type="PIRSR" id="PIRSR602081-2"/>
    </source>
</evidence>
<feature type="site" description="Electron transfer via tryptophanyl radical" evidence="7">
    <location>
        <position position="456"/>
    </location>
</feature>
<dbReference type="GO" id="GO:0043153">
    <property type="term" value="P:entrainment of circadian clock by photoperiod"/>
    <property type="evidence" value="ECO:0007669"/>
    <property type="project" value="TreeGrafter"/>
</dbReference>
<evidence type="ECO:0000256" key="1">
    <source>
        <dbReference type="ARBA" id="ARBA00001932"/>
    </source>
</evidence>
<feature type="site" description="Electron transfer via tryptophanyl radical" evidence="7">
    <location>
        <position position="433"/>
    </location>
</feature>
<feature type="binding site" evidence="6">
    <location>
        <position position="293"/>
    </location>
    <ligand>
        <name>FAD</name>
        <dbReference type="ChEBI" id="CHEBI:57692"/>
    </ligand>
</feature>
<dbReference type="GO" id="GO:0006950">
    <property type="term" value="P:response to stress"/>
    <property type="evidence" value="ECO:0007669"/>
    <property type="project" value="UniProtKB-ARBA"/>
</dbReference>
<dbReference type="Gene3D" id="3.40.50.620">
    <property type="entry name" value="HUPs"/>
    <property type="match status" value="1"/>
</dbReference>
<dbReference type="Gene3D" id="1.10.579.10">
    <property type="entry name" value="DNA Cyclobutane Dipyrimidine Photolyase, subunit A, domain 3"/>
    <property type="match status" value="1"/>
</dbReference>
<dbReference type="InterPro" id="IPR036134">
    <property type="entry name" value="Crypto/Photolyase_FAD-like_sf"/>
</dbReference>
<dbReference type="RefSeq" id="XP_025348173.1">
    <property type="nucleotide sequence ID" value="XM_025490288.1"/>
</dbReference>
<feature type="binding site" evidence="6">
    <location>
        <begin position="348"/>
        <end position="355"/>
    </location>
    <ligand>
        <name>FAD</name>
        <dbReference type="ChEBI" id="CHEBI:57692"/>
    </ligand>
</feature>
<evidence type="ECO:0000313" key="10">
    <source>
        <dbReference type="Proteomes" id="UP000245942"/>
    </source>
</evidence>
<dbReference type="GO" id="GO:0005634">
    <property type="term" value="C:nucleus"/>
    <property type="evidence" value="ECO:0007669"/>
    <property type="project" value="TreeGrafter"/>
</dbReference>
<comment type="cofactor">
    <cofactor evidence="1">
        <name>(6R)-5,10-methylene-5,6,7,8-tetrahydrofolate</name>
        <dbReference type="ChEBI" id="CHEBI:15636"/>
    </cofactor>
</comment>
<dbReference type="GO" id="GO:0005737">
    <property type="term" value="C:cytoplasm"/>
    <property type="evidence" value="ECO:0007669"/>
    <property type="project" value="TreeGrafter"/>
</dbReference>